<feature type="compositionally biased region" description="Low complexity" evidence="1">
    <location>
        <begin position="29"/>
        <end position="59"/>
    </location>
</feature>
<dbReference type="EMBL" id="JAVRRF010000009">
    <property type="protein sequence ID" value="KAK5061942.1"/>
    <property type="molecule type" value="Genomic_DNA"/>
</dbReference>
<feature type="compositionally biased region" description="Low complexity" evidence="1">
    <location>
        <begin position="1"/>
        <end position="12"/>
    </location>
</feature>
<protein>
    <submittedName>
        <fullName evidence="2">Uncharacterized protein</fullName>
    </submittedName>
</protein>
<dbReference type="Proteomes" id="UP001345691">
    <property type="component" value="Unassembled WGS sequence"/>
</dbReference>
<name>A0ABR0JDZ4_9EURO</name>
<feature type="region of interest" description="Disordered" evidence="1">
    <location>
        <begin position="1"/>
        <end position="115"/>
    </location>
</feature>
<evidence type="ECO:0000313" key="3">
    <source>
        <dbReference type="Proteomes" id="UP001345691"/>
    </source>
</evidence>
<evidence type="ECO:0000256" key="1">
    <source>
        <dbReference type="SAM" id="MobiDB-lite"/>
    </source>
</evidence>
<evidence type="ECO:0000313" key="2">
    <source>
        <dbReference type="EMBL" id="KAK5061942.1"/>
    </source>
</evidence>
<feature type="compositionally biased region" description="Basic and acidic residues" evidence="1">
    <location>
        <begin position="72"/>
        <end position="91"/>
    </location>
</feature>
<organism evidence="2 3">
    <name type="scientific">Exophiala sideris</name>
    <dbReference type="NCBI Taxonomy" id="1016849"/>
    <lineage>
        <taxon>Eukaryota</taxon>
        <taxon>Fungi</taxon>
        <taxon>Dikarya</taxon>
        <taxon>Ascomycota</taxon>
        <taxon>Pezizomycotina</taxon>
        <taxon>Eurotiomycetes</taxon>
        <taxon>Chaetothyriomycetidae</taxon>
        <taxon>Chaetothyriales</taxon>
        <taxon>Herpotrichiellaceae</taxon>
        <taxon>Exophiala</taxon>
    </lineage>
</organism>
<reference evidence="2 3" key="1">
    <citation type="submission" date="2023-08" db="EMBL/GenBank/DDBJ databases">
        <title>Black Yeasts Isolated from many extreme environments.</title>
        <authorList>
            <person name="Coleine C."/>
            <person name="Stajich J.E."/>
            <person name="Selbmann L."/>
        </authorList>
    </citation>
    <scope>NUCLEOTIDE SEQUENCE [LARGE SCALE GENOMIC DNA]</scope>
    <source>
        <strain evidence="2 3">CCFEE 6328</strain>
    </source>
</reference>
<proteinExistence type="predicted"/>
<comment type="caution">
    <text evidence="2">The sequence shown here is derived from an EMBL/GenBank/DDBJ whole genome shotgun (WGS) entry which is preliminary data.</text>
</comment>
<keyword evidence="3" id="KW-1185">Reference proteome</keyword>
<sequence>MTSNNNSNSNSNRGLFAKIFNKDKSKSPSTAADTSDTASTMTGDTLVNQNQSSSTSDDNNVGDLMSQAQGRSPEELKAYLAQHKEETEAKYRKQGGGVAGGDWVSTGDATTGVNP</sequence>
<gene>
    <name evidence="2" type="ORF">LTR69_005126</name>
</gene>
<accession>A0ABR0JDZ4</accession>